<dbReference type="InterPro" id="IPR016181">
    <property type="entry name" value="Acyl_CoA_acyltransferase"/>
</dbReference>
<feature type="domain" description="N-acetyltransferase" evidence="1">
    <location>
        <begin position="5"/>
        <end position="154"/>
    </location>
</feature>
<dbReference type="AlphaFoldDB" id="A0A3Z4X6B4"/>
<dbReference type="PROSITE" id="PS51186">
    <property type="entry name" value="GNAT"/>
    <property type="match status" value="1"/>
</dbReference>
<dbReference type="PANTHER" id="PTHR43617">
    <property type="entry name" value="L-AMINO ACID N-ACETYLTRANSFERASE"/>
    <property type="match status" value="1"/>
</dbReference>
<dbReference type="Pfam" id="PF00583">
    <property type="entry name" value="Acetyltransf_1"/>
    <property type="match status" value="1"/>
</dbReference>
<dbReference type="InterPro" id="IPR000182">
    <property type="entry name" value="GNAT_dom"/>
</dbReference>
<accession>A0A3Z4X6B4</accession>
<dbReference type="SUPFAM" id="SSF55729">
    <property type="entry name" value="Acyl-CoA N-acyltransferases (Nat)"/>
    <property type="match status" value="1"/>
</dbReference>
<dbReference type="CDD" id="cd04301">
    <property type="entry name" value="NAT_SF"/>
    <property type="match status" value="1"/>
</dbReference>
<reference evidence="2 3" key="1">
    <citation type="submission" date="2018-11" db="EMBL/GenBank/DDBJ databases">
        <authorList>
            <person name="Ashton P.M."/>
            <person name="Dallman T."/>
            <person name="Nair S."/>
            <person name="De Pinna E."/>
            <person name="Peters T."/>
            <person name="Grant K."/>
        </authorList>
    </citation>
    <scope>NUCLEOTIDE SEQUENCE [LARGE SCALE GENOMIC DNA]</scope>
    <source>
        <strain evidence="2 3">634658</strain>
    </source>
</reference>
<dbReference type="GO" id="GO:0016747">
    <property type="term" value="F:acyltransferase activity, transferring groups other than amino-acyl groups"/>
    <property type="evidence" value="ECO:0007669"/>
    <property type="project" value="InterPro"/>
</dbReference>
<sequence length="154" mass="17690">MKIVFVTKPNSPYGKKYYADLLGLHNKLYDDQKIKLADLNGREGFNQISKLEEVWGEGTLCACAVDDRDVAVGFITFGYTKKGQRFLWVYNFFVDESVRSQGVGHELIEAVENYGKSKGCAWMQLNVLGNNDRAIAFYERFGFRTEYQDMVKEL</sequence>
<evidence type="ECO:0000259" key="1">
    <source>
        <dbReference type="PROSITE" id="PS51186"/>
    </source>
</evidence>
<dbReference type="Gene3D" id="3.40.630.30">
    <property type="match status" value="1"/>
</dbReference>
<comment type="caution">
    <text evidence="2">The sequence shown here is derived from an EMBL/GenBank/DDBJ whole genome shotgun (WGS) entry which is preliminary data.</text>
</comment>
<keyword evidence="2" id="KW-0808">Transferase</keyword>
<protein>
    <submittedName>
        <fullName evidence="2">GNAT family N-acetyltransferase</fullName>
    </submittedName>
</protein>
<organism evidence="2 3">
    <name type="scientific">Salmonella enterica subsp. enterica serovar Chester</name>
    <dbReference type="NCBI Taxonomy" id="149386"/>
    <lineage>
        <taxon>Bacteria</taxon>
        <taxon>Pseudomonadati</taxon>
        <taxon>Pseudomonadota</taxon>
        <taxon>Gammaproteobacteria</taxon>
        <taxon>Enterobacterales</taxon>
        <taxon>Enterobacteriaceae</taxon>
        <taxon>Salmonella</taxon>
    </lineage>
</organism>
<evidence type="ECO:0000313" key="3">
    <source>
        <dbReference type="Proteomes" id="UP000839816"/>
    </source>
</evidence>
<evidence type="ECO:0000313" key="2">
    <source>
        <dbReference type="EMBL" id="EAC0255763.1"/>
    </source>
</evidence>
<dbReference type="EMBL" id="AAAGNC010000003">
    <property type="protein sequence ID" value="EAC0255763.1"/>
    <property type="molecule type" value="Genomic_DNA"/>
</dbReference>
<dbReference type="Proteomes" id="UP000839816">
    <property type="component" value="Unassembled WGS sequence"/>
</dbReference>
<dbReference type="InterPro" id="IPR050276">
    <property type="entry name" value="MshD_Acetyltransferase"/>
</dbReference>
<name>A0A3Z4X6B4_SALET</name>
<proteinExistence type="predicted"/>
<gene>
    <name evidence="2" type="ORF">EHE49_03660</name>
</gene>